<name>A0A150MC83_9BACI</name>
<dbReference type="EMBL" id="LQYT01000015">
    <property type="protein sequence ID" value="KYD22018.1"/>
    <property type="molecule type" value="Genomic_DNA"/>
</dbReference>
<comment type="caution">
    <text evidence="1">The sequence shown here is derived from an EMBL/GenBank/DDBJ whole genome shotgun (WGS) entry which is preliminary data.</text>
</comment>
<evidence type="ECO:0000313" key="2">
    <source>
        <dbReference type="Proteomes" id="UP000075683"/>
    </source>
</evidence>
<dbReference type="Proteomes" id="UP000075683">
    <property type="component" value="Unassembled WGS sequence"/>
</dbReference>
<evidence type="ECO:0000313" key="1">
    <source>
        <dbReference type="EMBL" id="KYD22018.1"/>
    </source>
</evidence>
<accession>A0A150MC83</accession>
<dbReference type="InterPro" id="IPR046882">
    <property type="entry name" value="Sp-DndD"/>
</dbReference>
<sequence>MNSEEEKLLHEICEKHEVNPKYLEILIKLEKEYANKNIGRRIGLFKEIREMIEYWTMY</sequence>
<dbReference type="AlphaFoldDB" id="A0A150MC83"/>
<dbReference type="RefSeq" id="WP_201028623.1">
    <property type="nucleotide sequence ID" value="NZ_LQYT01000015.1"/>
</dbReference>
<dbReference type="STRING" id="301148.B4135_1523"/>
<organism evidence="1 2">
    <name type="scientific">Caldibacillus debilis</name>
    <dbReference type="NCBI Taxonomy" id="301148"/>
    <lineage>
        <taxon>Bacteria</taxon>
        <taxon>Bacillati</taxon>
        <taxon>Bacillota</taxon>
        <taxon>Bacilli</taxon>
        <taxon>Bacillales</taxon>
        <taxon>Bacillaceae</taxon>
        <taxon>Caldibacillus</taxon>
    </lineage>
</organism>
<gene>
    <name evidence="1" type="ORF">B4135_1523</name>
</gene>
<proteinExistence type="predicted"/>
<reference evidence="1 2" key="1">
    <citation type="submission" date="2016-01" db="EMBL/GenBank/DDBJ databases">
        <title>Draft Genome Sequences of Seven Thermophilic Sporeformers Isolated from Foods.</title>
        <authorList>
            <person name="Berendsen E.M."/>
            <person name="Wells-Bennik M.H."/>
            <person name="Krawcyk A.O."/>
            <person name="De Jong A."/>
            <person name="Holsappel S."/>
            <person name="Eijlander R.T."/>
            <person name="Kuipers O.P."/>
        </authorList>
    </citation>
    <scope>NUCLEOTIDE SEQUENCE [LARGE SCALE GENOMIC DNA]</scope>
    <source>
        <strain evidence="1 2">B4135</strain>
    </source>
</reference>
<protein>
    <submittedName>
        <fullName evidence="1">Uncharacterized protein</fullName>
    </submittedName>
</protein>
<dbReference type="Pfam" id="PF20306">
    <property type="entry name" value="Sp-DndD"/>
    <property type="match status" value="1"/>
</dbReference>